<dbReference type="AlphaFoldDB" id="A0A5C4L4C4"/>
<comment type="caution">
    <text evidence="2">The sequence shown here is derived from an EMBL/GenBank/DDBJ whole genome shotgun (WGS) entry which is preliminary data.</text>
</comment>
<dbReference type="RefSeq" id="WP_139040863.1">
    <property type="nucleotide sequence ID" value="NZ_VDDA01000072.1"/>
</dbReference>
<dbReference type="InterPro" id="IPR027056">
    <property type="entry name" value="Gluconate_2DH_su3"/>
</dbReference>
<dbReference type="Pfam" id="PF13618">
    <property type="entry name" value="Gluconate_2-dh3"/>
    <property type="match status" value="1"/>
</dbReference>
<keyword evidence="3" id="KW-1185">Reference proteome</keyword>
<sequence length="219" mass="24884">MLPRQDLYPGYDVLAKRDGPSWNAKTRAVLDERLAIGPEMRRFFDEAEWMTLKALAARIVPQPADREVPVPVAALVDYKLAIGEHDGYRDATMPDEREAWRQGLRALDAEARAQFGARFHELSTWAQDELLKLAERGELTDAAWASMPSKLFFKHRVLGDVVKAYYAHPTAWNEIGWGGPASPRGYVRMDFDRRDPWEAAEAKPGREDEAYAENLRVGD</sequence>
<dbReference type="OrthoDB" id="9780765at2"/>
<dbReference type="Proteomes" id="UP000305267">
    <property type="component" value="Unassembled WGS sequence"/>
</dbReference>
<name>A0A5C4L4C4_9HYPH</name>
<evidence type="ECO:0000313" key="2">
    <source>
        <dbReference type="EMBL" id="TNC04789.1"/>
    </source>
</evidence>
<protein>
    <submittedName>
        <fullName evidence="2">Gluconate 2-dehydrogenase subunit 3 family protein</fullName>
    </submittedName>
</protein>
<feature type="compositionally biased region" description="Basic and acidic residues" evidence="1">
    <location>
        <begin position="198"/>
        <end position="209"/>
    </location>
</feature>
<gene>
    <name evidence="2" type="ORF">FF100_36325</name>
</gene>
<feature type="region of interest" description="Disordered" evidence="1">
    <location>
        <begin position="198"/>
        <end position="219"/>
    </location>
</feature>
<evidence type="ECO:0000256" key="1">
    <source>
        <dbReference type="SAM" id="MobiDB-lite"/>
    </source>
</evidence>
<dbReference type="EMBL" id="VDDA01000072">
    <property type="protein sequence ID" value="TNC04789.1"/>
    <property type="molecule type" value="Genomic_DNA"/>
</dbReference>
<reference evidence="2 3" key="1">
    <citation type="submission" date="2019-06" db="EMBL/GenBank/DDBJ databases">
        <title>Genome of Methylobacterium sp. 17Sr1-39.</title>
        <authorList>
            <person name="Seo T."/>
        </authorList>
    </citation>
    <scope>NUCLEOTIDE SEQUENCE [LARGE SCALE GENOMIC DNA]</scope>
    <source>
        <strain evidence="2 3">17Sr1-39</strain>
    </source>
</reference>
<accession>A0A5C4L4C4</accession>
<evidence type="ECO:0000313" key="3">
    <source>
        <dbReference type="Proteomes" id="UP000305267"/>
    </source>
</evidence>
<proteinExistence type="predicted"/>
<organism evidence="2 3">
    <name type="scientific">Methylobacterium terricola</name>
    <dbReference type="NCBI Taxonomy" id="2583531"/>
    <lineage>
        <taxon>Bacteria</taxon>
        <taxon>Pseudomonadati</taxon>
        <taxon>Pseudomonadota</taxon>
        <taxon>Alphaproteobacteria</taxon>
        <taxon>Hyphomicrobiales</taxon>
        <taxon>Methylobacteriaceae</taxon>
        <taxon>Methylobacterium</taxon>
    </lineage>
</organism>